<dbReference type="PANTHER" id="PTHR36384:SF1">
    <property type="entry name" value="SAWADEE PROTEIN"/>
    <property type="match status" value="1"/>
</dbReference>
<keyword evidence="3" id="KW-1185">Reference proteome</keyword>
<dbReference type="Pfam" id="PF01105">
    <property type="entry name" value="EMP24_GP25L"/>
    <property type="match status" value="1"/>
</dbReference>
<dbReference type="Gramene" id="OMP06412">
    <property type="protein sequence ID" value="OMP06412"/>
    <property type="gene ID" value="CCACVL1_01590"/>
</dbReference>
<dbReference type="GO" id="GO:0003682">
    <property type="term" value="F:chromatin binding"/>
    <property type="evidence" value="ECO:0007669"/>
    <property type="project" value="InterPro"/>
</dbReference>
<dbReference type="PROSITE" id="PS50866">
    <property type="entry name" value="GOLD"/>
    <property type="match status" value="1"/>
</dbReference>
<gene>
    <name evidence="2" type="ORF">CCACVL1_01590</name>
</gene>
<comment type="caution">
    <text evidence="2">The sequence shown here is derived from an EMBL/GenBank/DDBJ whole genome shotgun (WGS) entry which is preliminary data.</text>
</comment>
<accession>A0A1R3KH41</accession>
<dbReference type="AlphaFoldDB" id="A0A1R3KH41"/>
<dbReference type="EMBL" id="AWWV01004925">
    <property type="protein sequence ID" value="OMP06412.1"/>
    <property type="molecule type" value="Genomic_DNA"/>
</dbReference>
<dbReference type="SMART" id="SM01190">
    <property type="entry name" value="EMP24_GP25L"/>
    <property type="match status" value="1"/>
</dbReference>
<dbReference type="InterPro" id="IPR009038">
    <property type="entry name" value="GOLD_dom"/>
</dbReference>
<reference evidence="2 3" key="1">
    <citation type="submission" date="2013-09" db="EMBL/GenBank/DDBJ databases">
        <title>Corchorus capsularis genome sequencing.</title>
        <authorList>
            <person name="Alam M."/>
            <person name="Haque M.S."/>
            <person name="Islam M.S."/>
            <person name="Emdad E.M."/>
            <person name="Islam M.M."/>
            <person name="Ahmed B."/>
            <person name="Halim A."/>
            <person name="Hossen Q.M.M."/>
            <person name="Hossain M.Z."/>
            <person name="Ahmed R."/>
            <person name="Khan M.M."/>
            <person name="Islam R."/>
            <person name="Rashid M.M."/>
            <person name="Khan S.A."/>
            <person name="Rahman M.S."/>
            <person name="Alam M."/>
        </authorList>
    </citation>
    <scope>NUCLEOTIDE SEQUENCE [LARGE SCALE GENOMIC DNA]</scope>
    <source>
        <strain evidence="3">cv. CVL-1</strain>
        <tissue evidence="2">Whole seedling</tissue>
    </source>
</reference>
<name>A0A1R3KH41_COCAP</name>
<dbReference type="OrthoDB" id="1866990at2759"/>
<sequence>MCHPSIDDSSSEAMTEAEGYETEFRSYQDDAWYSVKLLLEGERDDQLRVKFDNFPDDHDNVFPAEQFKSVDELKEFVSRFRKVSAQLQDSDCSMVIKGTHVCASDSFGIDEFRFYDAIVDEVMHCDHSYANGEEVCHCSFLLEWNHGPHAGCLSDKGVADICIVQNAELEPNLTRFRAIVMKKIEKSITNVLACIPIPQPEEIGNPIVKPEPIFYGSEEQGKHVQRSLGLVWPSEAVTKEAKVYCESRQDTDLGSHKKHYYMIVVHNLEKKLSSSALLDFIHKQTSTAAQVYIFPSLPCQPYKNGIIVLDCEKDVEKLFGFLQNPNHFVVSSNGRPLVATEKMLLDNQWTSAFERPTMLLNGSCGEFSNELRIVSIGTREFERAKKLRDLFLEFLNHQREEMAGKGWTWKRSIEIAWISMVLFRLKEAEGVRIVIEREECLSHDVKYKGDTLHLSFVVIKADSLWGEDGVDLVIKGPSGNQIHDFRDKTSGKYEFVVHQKGVYRFCFYNKSPYHETIDFDVHVGHFKHHKEHAKDEHFAPLLEHISKLEEALYDIHFEQHWLEAQIDRQQIVNESMGRRAIHKAMLESAALIGASVLQVYLLKRLVERKLETSKV</sequence>
<organism evidence="2 3">
    <name type="scientific">Corchorus capsularis</name>
    <name type="common">Jute</name>
    <dbReference type="NCBI Taxonomy" id="210143"/>
    <lineage>
        <taxon>Eukaryota</taxon>
        <taxon>Viridiplantae</taxon>
        <taxon>Streptophyta</taxon>
        <taxon>Embryophyta</taxon>
        <taxon>Tracheophyta</taxon>
        <taxon>Spermatophyta</taxon>
        <taxon>Magnoliopsida</taxon>
        <taxon>eudicotyledons</taxon>
        <taxon>Gunneridae</taxon>
        <taxon>Pentapetalae</taxon>
        <taxon>rosids</taxon>
        <taxon>malvids</taxon>
        <taxon>Malvales</taxon>
        <taxon>Malvaceae</taxon>
        <taxon>Grewioideae</taxon>
        <taxon>Apeibeae</taxon>
        <taxon>Corchorus</taxon>
    </lineage>
</organism>
<evidence type="ECO:0000313" key="2">
    <source>
        <dbReference type="EMBL" id="OMP06412.1"/>
    </source>
</evidence>
<dbReference type="Pfam" id="PF16719">
    <property type="entry name" value="SAWADEE"/>
    <property type="match status" value="1"/>
</dbReference>
<protein>
    <submittedName>
        <fullName evidence="2">Emp24/gp25L/p24 family/GOLD family protein</fullName>
    </submittedName>
</protein>
<evidence type="ECO:0000313" key="3">
    <source>
        <dbReference type="Proteomes" id="UP000188268"/>
    </source>
</evidence>
<feature type="domain" description="GOLD" evidence="1">
    <location>
        <begin position="438"/>
        <end position="523"/>
    </location>
</feature>
<dbReference type="STRING" id="210143.A0A1R3KH41"/>
<dbReference type="InterPro" id="IPR032001">
    <property type="entry name" value="SAWADEE_dom"/>
</dbReference>
<proteinExistence type="predicted"/>
<evidence type="ECO:0000259" key="1">
    <source>
        <dbReference type="PROSITE" id="PS50866"/>
    </source>
</evidence>
<dbReference type="Proteomes" id="UP000188268">
    <property type="component" value="Unassembled WGS sequence"/>
</dbReference>
<dbReference type="PANTHER" id="PTHR36384">
    <property type="entry name" value="SAWADEE PROTEIN"/>
    <property type="match status" value="1"/>
</dbReference>